<keyword evidence="1" id="KW-0813">Transport</keyword>
<dbReference type="Gene3D" id="3.40.50.300">
    <property type="entry name" value="P-loop containing nucleotide triphosphate hydrolases"/>
    <property type="match status" value="1"/>
</dbReference>
<dbReference type="InterPro" id="IPR017871">
    <property type="entry name" value="ABC_transporter-like_CS"/>
</dbReference>
<dbReference type="AlphaFoldDB" id="A0A7C6E9Y7"/>
<name>A0A7C6E9Y7_DESAE</name>
<dbReference type="PROSITE" id="PS50893">
    <property type="entry name" value="ABC_TRANSPORTER_2"/>
    <property type="match status" value="1"/>
</dbReference>
<comment type="caution">
    <text evidence="5">The sequence shown here is derived from an EMBL/GenBank/DDBJ whole genome shotgun (WGS) entry which is preliminary data.</text>
</comment>
<dbReference type="SUPFAM" id="SSF52540">
    <property type="entry name" value="P-loop containing nucleoside triphosphate hydrolases"/>
    <property type="match status" value="1"/>
</dbReference>
<evidence type="ECO:0000256" key="3">
    <source>
        <dbReference type="ARBA" id="ARBA00022840"/>
    </source>
</evidence>
<protein>
    <submittedName>
        <fullName evidence="5">ATP-binding cassette domain-containing protein</fullName>
    </submittedName>
</protein>
<evidence type="ECO:0000256" key="1">
    <source>
        <dbReference type="ARBA" id="ARBA00022448"/>
    </source>
</evidence>
<dbReference type="PANTHER" id="PTHR43023">
    <property type="entry name" value="PROTEIN TRIGALACTOSYLDIACYLGLYCEROL 3, CHLOROPLASTIC"/>
    <property type="match status" value="1"/>
</dbReference>
<keyword evidence="2" id="KW-0547">Nucleotide-binding</keyword>
<dbReference type="GO" id="GO:0005524">
    <property type="term" value="F:ATP binding"/>
    <property type="evidence" value="ECO:0007669"/>
    <property type="project" value="UniProtKB-KW"/>
</dbReference>
<evidence type="ECO:0000313" key="5">
    <source>
        <dbReference type="EMBL" id="HHS49309.1"/>
    </source>
</evidence>
<dbReference type="EMBL" id="DRZX01000267">
    <property type="protein sequence ID" value="HHS49309.1"/>
    <property type="molecule type" value="Genomic_DNA"/>
</dbReference>
<dbReference type="Proteomes" id="UP000886400">
    <property type="component" value="Unassembled WGS sequence"/>
</dbReference>
<dbReference type="SMART" id="SM00382">
    <property type="entry name" value="AAA"/>
    <property type="match status" value="1"/>
</dbReference>
<sequence>MIEIRNLKKAFGKQIVLDDLNLTIKAGKITVILGRSGQGKSVLIKSIIGTLKPDFGEIIYNNKNLLSMKLSELNKVRMKFGVLFQESALFDSMTVFENVAFPVIEHRLIDKKAIKDEVKRVLDLVELDNVEEKYPSELSGGMKKRVGLARAIITKPEIIFFDEPTTGLDPIVSYSIAKLIKDMKAKLNTTCLVITHDLYVANLIADYIGFLDRGKIIEFDKKEGFFNSNSPIVREFLDVFKGGY</sequence>
<proteinExistence type="predicted"/>
<dbReference type="InterPro" id="IPR027417">
    <property type="entry name" value="P-loop_NTPase"/>
</dbReference>
<organism evidence="5">
    <name type="scientific">Desulfurella acetivorans</name>
    <dbReference type="NCBI Taxonomy" id="33002"/>
    <lineage>
        <taxon>Bacteria</taxon>
        <taxon>Pseudomonadati</taxon>
        <taxon>Campylobacterota</taxon>
        <taxon>Desulfurellia</taxon>
        <taxon>Desulfurellales</taxon>
        <taxon>Desulfurellaceae</taxon>
        <taxon>Desulfurella</taxon>
    </lineage>
</organism>
<gene>
    <name evidence="5" type="ORF">ENM99_05655</name>
</gene>
<keyword evidence="3 5" id="KW-0067">ATP-binding</keyword>
<dbReference type="InterPro" id="IPR003439">
    <property type="entry name" value="ABC_transporter-like_ATP-bd"/>
</dbReference>
<accession>A0A7C6E9Y7</accession>
<dbReference type="PANTHER" id="PTHR43023:SF6">
    <property type="entry name" value="INTERMEMBRANE PHOSPHOLIPID TRANSPORT SYSTEM ATP-BINDING PROTEIN MLAF"/>
    <property type="match status" value="1"/>
</dbReference>
<feature type="domain" description="ABC transporter" evidence="4">
    <location>
        <begin position="2"/>
        <end position="238"/>
    </location>
</feature>
<dbReference type="InterPro" id="IPR003593">
    <property type="entry name" value="AAA+_ATPase"/>
</dbReference>
<dbReference type="GO" id="GO:0016887">
    <property type="term" value="F:ATP hydrolysis activity"/>
    <property type="evidence" value="ECO:0007669"/>
    <property type="project" value="InterPro"/>
</dbReference>
<dbReference type="PROSITE" id="PS00211">
    <property type="entry name" value="ABC_TRANSPORTER_1"/>
    <property type="match status" value="1"/>
</dbReference>
<evidence type="ECO:0000259" key="4">
    <source>
        <dbReference type="PROSITE" id="PS50893"/>
    </source>
</evidence>
<reference evidence="5" key="1">
    <citation type="journal article" date="2020" name="mSystems">
        <title>Genome- and Community-Level Interaction Insights into Carbon Utilization and Element Cycling Functions of Hydrothermarchaeota in Hydrothermal Sediment.</title>
        <authorList>
            <person name="Zhou Z."/>
            <person name="Liu Y."/>
            <person name="Xu W."/>
            <person name="Pan J."/>
            <person name="Luo Z.H."/>
            <person name="Li M."/>
        </authorList>
    </citation>
    <scope>NUCLEOTIDE SEQUENCE [LARGE SCALE GENOMIC DNA]</scope>
    <source>
        <strain evidence="5">SpSt-1135</strain>
    </source>
</reference>
<dbReference type="Pfam" id="PF00005">
    <property type="entry name" value="ABC_tran"/>
    <property type="match status" value="1"/>
</dbReference>
<evidence type="ECO:0000256" key="2">
    <source>
        <dbReference type="ARBA" id="ARBA00022741"/>
    </source>
</evidence>